<dbReference type="KEGG" id="mff:MFFC18_23150"/>
<proteinExistence type="predicted"/>
<keyword evidence="3" id="KW-1185">Reference proteome</keyword>
<evidence type="ECO:0008006" key="4">
    <source>
        <dbReference type="Google" id="ProtNLM"/>
    </source>
</evidence>
<dbReference type="EMBL" id="CP042912">
    <property type="protein sequence ID" value="QEG22435.1"/>
    <property type="molecule type" value="Genomic_DNA"/>
</dbReference>
<name>A0A5B9PB70_9BACT</name>
<feature type="compositionally biased region" description="Polar residues" evidence="1">
    <location>
        <begin position="1"/>
        <end position="22"/>
    </location>
</feature>
<dbReference type="InterPro" id="IPR010869">
    <property type="entry name" value="DUF1501"/>
</dbReference>
<evidence type="ECO:0000313" key="3">
    <source>
        <dbReference type="Proteomes" id="UP000322214"/>
    </source>
</evidence>
<protein>
    <recommendedName>
        <fullName evidence="4">Sulfatase</fullName>
    </recommendedName>
</protein>
<evidence type="ECO:0000313" key="2">
    <source>
        <dbReference type="EMBL" id="QEG22435.1"/>
    </source>
</evidence>
<dbReference type="SUPFAM" id="SSF53649">
    <property type="entry name" value="Alkaline phosphatase-like"/>
    <property type="match status" value="1"/>
</dbReference>
<dbReference type="STRING" id="980251.GCA_001642875_04880"/>
<dbReference type="PANTHER" id="PTHR43737:SF1">
    <property type="entry name" value="DUF1501 DOMAIN-CONTAINING PROTEIN"/>
    <property type="match status" value="1"/>
</dbReference>
<reference evidence="2 3" key="1">
    <citation type="submission" date="2019-08" db="EMBL/GenBank/DDBJ databases">
        <title>Deep-cultivation of Planctomycetes and their phenomic and genomic characterization uncovers novel biology.</title>
        <authorList>
            <person name="Wiegand S."/>
            <person name="Jogler M."/>
            <person name="Boedeker C."/>
            <person name="Pinto D."/>
            <person name="Vollmers J."/>
            <person name="Rivas-Marin E."/>
            <person name="Kohn T."/>
            <person name="Peeters S.H."/>
            <person name="Heuer A."/>
            <person name="Rast P."/>
            <person name="Oberbeckmann S."/>
            <person name="Bunk B."/>
            <person name="Jeske O."/>
            <person name="Meyerdierks A."/>
            <person name="Storesund J.E."/>
            <person name="Kallscheuer N."/>
            <person name="Luecker S."/>
            <person name="Lage O.M."/>
            <person name="Pohl T."/>
            <person name="Merkel B.J."/>
            <person name="Hornburger P."/>
            <person name="Mueller R.-W."/>
            <person name="Bruemmer F."/>
            <person name="Labrenz M."/>
            <person name="Spormann A.M."/>
            <person name="Op den Camp H."/>
            <person name="Overmann J."/>
            <person name="Amann R."/>
            <person name="Jetten M.S.M."/>
            <person name="Mascher T."/>
            <person name="Medema M.H."/>
            <person name="Devos D.P."/>
            <person name="Kaster A.-K."/>
            <person name="Ovreas L."/>
            <person name="Rohde M."/>
            <person name="Galperin M.Y."/>
            <person name="Jogler C."/>
        </authorList>
    </citation>
    <scope>NUCLEOTIDE SEQUENCE [LARGE SCALE GENOMIC DNA]</scope>
    <source>
        <strain evidence="2 3">FC18</strain>
    </source>
</reference>
<gene>
    <name evidence="2" type="ORF">MFFC18_23150</name>
</gene>
<accession>A0A5B9PB70</accession>
<dbReference type="InterPro" id="IPR017850">
    <property type="entry name" value="Alkaline_phosphatase_core_sf"/>
</dbReference>
<dbReference type="AlphaFoldDB" id="A0A5B9PB70"/>
<dbReference type="PANTHER" id="PTHR43737">
    <property type="entry name" value="BLL7424 PROTEIN"/>
    <property type="match status" value="1"/>
</dbReference>
<dbReference type="Proteomes" id="UP000322214">
    <property type="component" value="Chromosome"/>
</dbReference>
<dbReference type="Pfam" id="PF07394">
    <property type="entry name" value="DUF1501"/>
    <property type="match status" value="1"/>
</dbReference>
<sequence>MQRPGYSNPTDQLNQITPTQSKTMEDHSCGSIEHIRRRTLLKMAGLSGLSWLTPLGTALARHSEHNPSKRPLSLIVLWLEGAPSQLETFDPHPDTEIAAGSKAIKSRAPGILLGEGLVQTAEQMDSISLVRALTSREGDHERAIYNIKTGFRMDPTLKHPSIGSIICHQLHTDRDRTVDIPRHISILPGQMPGRGGYLGDQFDAFKVNDPVNPISDINAWVDDSEQKSRLKDLSFLDKHFLERNKNNKAVAGSLGTHQQQAALKMMSSEQLEAFNVKDVSESERLAYGDSPFGRSCLAALRLIEKGVRCVEVTLGGWDTHANNHELQAGRINVLDPAFANLIKELKKRDLLETTMVVCGGEFGRTPHVNPLGGRDHWPHGFSMAMAGGGVQGGRVIGETSPIVSKTETKPKSLLKDSHPVKDIHATILSQMGIDYEQELDTPIGRPLAVCEGSPITSLLDV</sequence>
<feature type="region of interest" description="Disordered" evidence="1">
    <location>
        <begin position="1"/>
        <end position="28"/>
    </location>
</feature>
<evidence type="ECO:0000256" key="1">
    <source>
        <dbReference type="SAM" id="MobiDB-lite"/>
    </source>
</evidence>
<organism evidence="2 3">
    <name type="scientific">Mariniblastus fucicola</name>
    <dbReference type="NCBI Taxonomy" id="980251"/>
    <lineage>
        <taxon>Bacteria</taxon>
        <taxon>Pseudomonadati</taxon>
        <taxon>Planctomycetota</taxon>
        <taxon>Planctomycetia</taxon>
        <taxon>Pirellulales</taxon>
        <taxon>Pirellulaceae</taxon>
        <taxon>Mariniblastus</taxon>
    </lineage>
</organism>